<accession>A0A9W9CJ51</accession>
<dbReference type="AlphaFoldDB" id="A0A9W9CJ51"/>
<proteinExistence type="predicted"/>
<evidence type="ECO:0000313" key="2">
    <source>
        <dbReference type="EMBL" id="KAJ4366344.1"/>
    </source>
</evidence>
<feature type="compositionally biased region" description="Polar residues" evidence="1">
    <location>
        <begin position="103"/>
        <end position="136"/>
    </location>
</feature>
<feature type="compositionally biased region" description="Polar residues" evidence="1">
    <location>
        <begin position="33"/>
        <end position="64"/>
    </location>
</feature>
<sequence length="422" mass="46613">MNPRPDSPLEAANSLFTRARLRLAAITPPPPNVSTGTGHPQSAANIQGGSPQTGSVPGSGTAPSNGPPLNASTPPVASRNTLTATAFSRPLTASTRVPISAFANSSKNPSITPTPASKDSSTPVIAEETGTSTKTWTRMKPLGVMETLKRPLRSDILSVPKENEPLFDDEEKWWYLGFCELWEDFPQQVINFYKSEDFLDAIDETKGIPIPAPRRTRLSGNPHPSGLLTDYFQREVLEVAKNIYNRVLQGIEVDEGELPTRISLVDAADEDLGNDDFAWNPDFVVRVTDKGDEETHIIGHAEYLGGKPGALSWAIENMVNNPWGGLRCVLGDMAQWMMMGNIRYAFLTSSDEVIFLKFDVTERVKYVNMSTHGEQPVFDPVDLFKEPWIGFSRPIKFTDVLDEAKGTVPWMIWDHRVCEDNV</sequence>
<keyword evidence="3" id="KW-1185">Reference proteome</keyword>
<dbReference type="EMBL" id="JAPEUY010000014">
    <property type="protein sequence ID" value="KAJ4366344.1"/>
    <property type="molecule type" value="Genomic_DNA"/>
</dbReference>
<dbReference type="OrthoDB" id="3792603at2759"/>
<organism evidence="2 3">
    <name type="scientific">Neocucurbitaria cava</name>
    <dbReference type="NCBI Taxonomy" id="798079"/>
    <lineage>
        <taxon>Eukaryota</taxon>
        <taxon>Fungi</taxon>
        <taxon>Dikarya</taxon>
        <taxon>Ascomycota</taxon>
        <taxon>Pezizomycotina</taxon>
        <taxon>Dothideomycetes</taxon>
        <taxon>Pleosporomycetidae</taxon>
        <taxon>Pleosporales</taxon>
        <taxon>Pleosporineae</taxon>
        <taxon>Cucurbitariaceae</taxon>
        <taxon>Neocucurbitaria</taxon>
    </lineage>
</organism>
<reference evidence="2" key="1">
    <citation type="submission" date="2022-10" db="EMBL/GenBank/DDBJ databases">
        <title>Tapping the CABI collections for fungal endophytes: first genome assemblies for Collariella, Neodidymelliopsis, Ascochyta clinopodiicola, Didymella pomorum, Didymosphaeria variabile, Neocosmospora piperis and Neocucurbitaria cava.</title>
        <authorList>
            <person name="Hill R."/>
        </authorList>
    </citation>
    <scope>NUCLEOTIDE SEQUENCE</scope>
    <source>
        <strain evidence="2">IMI 356814</strain>
    </source>
</reference>
<feature type="region of interest" description="Disordered" evidence="1">
    <location>
        <begin position="103"/>
        <end position="138"/>
    </location>
</feature>
<name>A0A9W9CJ51_9PLEO</name>
<feature type="region of interest" description="Disordered" evidence="1">
    <location>
        <begin position="23"/>
        <end position="77"/>
    </location>
</feature>
<evidence type="ECO:0000313" key="3">
    <source>
        <dbReference type="Proteomes" id="UP001140560"/>
    </source>
</evidence>
<gene>
    <name evidence="2" type="ORF">N0V83_007980</name>
</gene>
<comment type="caution">
    <text evidence="2">The sequence shown here is derived from an EMBL/GenBank/DDBJ whole genome shotgun (WGS) entry which is preliminary data.</text>
</comment>
<dbReference type="Proteomes" id="UP001140560">
    <property type="component" value="Unassembled WGS sequence"/>
</dbReference>
<protein>
    <submittedName>
        <fullName evidence="2">Uncharacterized protein</fullName>
    </submittedName>
</protein>
<evidence type="ECO:0000256" key="1">
    <source>
        <dbReference type="SAM" id="MobiDB-lite"/>
    </source>
</evidence>